<dbReference type="EMBL" id="JACHGT010000001">
    <property type="protein sequence ID" value="MBB6032472.1"/>
    <property type="molecule type" value="Genomic_DNA"/>
</dbReference>
<feature type="transmembrane region" description="Helical" evidence="2">
    <location>
        <begin position="36"/>
        <end position="57"/>
    </location>
</feature>
<feature type="compositionally biased region" description="Acidic residues" evidence="1">
    <location>
        <begin position="113"/>
        <end position="126"/>
    </location>
</feature>
<comment type="caution">
    <text evidence="4">The sequence shown here is derived from an EMBL/GenBank/DDBJ whole genome shotgun (WGS) entry which is preliminary data.</text>
</comment>
<keyword evidence="5" id="KW-1185">Reference proteome</keyword>
<dbReference type="Proteomes" id="UP000548476">
    <property type="component" value="Unassembled WGS sequence"/>
</dbReference>
<dbReference type="SUPFAM" id="SSF55797">
    <property type="entry name" value="PR-1-like"/>
    <property type="match status" value="1"/>
</dbReference>
<protein>
    <submittedName>
        <fullName evidence="4">Uncharacterized protein YkwD</fullName>
    </submittedName>
</protein>
<gene>
    <name evidence="4" type="ORF">HNR73_000314</name>
</gene>
<feature type="domain" description="SCP" evidence="3">
    <location>
        <begin position="138"/>
        <end position="252"/>
    </location>
</feature>
<evidence type="ECO:0000256" key="1">
    <source>
        <dbReference type="SAM" id="MobiDB-lite"/>
    </source>
</evidence>
<dbReference type="RefSeq" id="WP_184785367.1">
    <property type="nucleotide sequence ID" value="NZ_BONT01000040.1"/>
</dbReference>
<proteinExistence type="predicted"/>
<evidence type="ECO:0000256" key="2">
    <source>
        <dbReference type="SAM" id="Phobius"/>
    </source>
</evidence>
<feature type="region of interest" description="Disordered" evidence="1">
    <location>
        <begin position="1"/>
        <end position="28"/>
    </location>
</feature>
<keyword evidence="2" id="KW-0812">Transmembrane</keyword>
<evidence type="ECO:0000259" key="3">
    <source>
        <dbReference type="Pfam" id="PF00188"/>
    </source>
</evidence>
<dbReference type="Pfam" id="PF00188">
    <property type="entry name" value="CAP"/>
    <property type="match status" value="1"/>
</dbReference>
<evidence type="ECO:0000313" key="4">
    <source>
        <dbReference type="EMBL" id="MBB6032472.1"/>
    </source>
</evidence>
<feature type="region of interest" description="Disordered" evidence="1">
    <location>
        <begin position="66"/>
        <end position="126"/>
    </location>
</feature>
<name>A0A841FFZ0_9ACTN</name>
<dbReference type="AlphaFoldDB" id="A0A841FFZ0"/>
<keyword evidence="2" id="KW-1133">Transmembrane helix</keyword>
<keyword evidence="2" id="KW-0472">Membrane</keyword>
<feature type="compositionally biased region" description="Basic and acidic residues" evidence="1">
    <location>
        <begin position="88"/>
        <end position="98"/>
    </location>
</feature>
<dbReference type="PANTHER" id="PTHR31157:SF1">
    <property type="entry name" value="SCP DOMAIN-CONTAINING PROTEIN"/>
    <property type="match status" value="1"/>
</dbReference>
<evidence type="ECO:0000313" key="5">
    <source>
        <dbReference type="Proteomes" id="UP000548476"/>
    </source>
</evidence>
<organism evidence="4 5">
    <name type="scientific">Phytomonospora endophytica</name>
    <dbReference type="NCBI Taxonomy" id="714109"/>
    <lineage>
        <taxon>Bacteria</taxon>
        <taxon>Bacillati</taxon>
        <taxon>Actinomycetota</taxon>
        <taxon>Actinomycetes</taxon>
        <taxon>Micromonosporales</taxon>
        <taxon>Micromonosporaceae</taxon>
        <taxon>Phytomonospora</taxon>
    </lineage>
</organism>
<reference evidence="4 5" key="1">
    <citation type="submission" date="2020-08" db="EMBL/GenBank/DDBJ databases">
        <title>Genomic Encyclopedia of Type Strains, Phase IV (KMG-IV): sequencing the most valuable type-strain genomes for metagenomic binning, comparative biology and taxonomic classification.</title>
        <authorList>
            <person name="Goeker M."/>
        </authorList>
    </citation>
    <scope>NUCLEOTIDE SEQUENCE [LARGE SCALE GENOMIC DNA]</scope>
    <source>
        <strain evidence="4 5">YIM 65646</strain>
    </source>
</reference>
<dbReference type="InterPro" id="IPR035940">
    <property type="entry name" value="CAP_sf"/>
</dbReference>
<sequence length="256" mass="27227">MSSPTPRTRPRSDSPGREPGGRTHTGAHRLQRHGAWLARLGAAALVLLLAGLIAAWFTGALPLRQSTQTDDAASDVPIRVDPSASADGEDKASRDDRGAGSAEPKPSDKETKDESEDDPPPPDEDLSEMEQLAAEAVRLTNVEREQAGCGKVKVNGKLTNAAVGHSRDMAENDYFDHNSQDGRTPWDRSREAGYDNAIGENIAAGYTSAAAVIEGWMNSEGHRANLLNCDAKAIGLGVASHNGGQLYWTQMFGSVA</sequence>
<dbReference type="CDD" id="cd05379">
    <property type="entry name" value="CAP_bacterial"/>
    <property type="match status" value="1"/>
</dbReference>
<dbReference type="Gene3D" id="3.40.33.10">
    <property type="entry name" value="CAP"/>
    <property type="match status" value="1"/>
</dbReference>
<dbReference type="InterPro" id="IPR014044">
    <property type="entry name" value="CAP_dom"/>
</dbReference>
<dbReference type="PANTHER" id="PTHR31157">
    <property type="entry name" value="SCP DOMAIN-CONTAINING PROTEIN"/>
    <property type="match status" value="1"/>
</dbReference>
<accession>A0A841FFZ0</accession>
<feature type="compositionally biased region" description="Basic and acidic residues" evidence="1">
    <location>
        <begin position="10"/>
        <end position="21"/>
    </location>
</feature>